<protein>
    <submittedName>
        <fullName evidence="1">ABC-2 type transport system permease protein</fullName>
    </submittedName>
</protein>
<organism evidence="1 2">
    <name type="scientific">Halogranum amylolyticum</name>
    <dbReference type="NCBI Taxonomy" id="660520"/>
    <lineage>
        <taxon>Archaea</taxon>
        <taxon>Methanobacteriati</taxon>
        <taxon>Methanobacteriota</taxon>
        <taxon>Stenosarchaea group</taxon>
        <taxon>Halobacteria</taxon>
        <taxon>Halobacteriales</taxon>
        <taxon>Haloferacaceae</taxon>
    </lineage>
</organism>
<reference evidence="2" key="1">
    <citation type="submission" date="2016-10" db="EMBL/GenBank/DDBJ databases">
        <authorList>
            <person name="Varghese N."/>
            <person name="Submissions S."/>
        </authorList>
    </citation>
    <scope>NUCLEOTIDE SEQUENCE [LARGE SCALE GENOMIC DNA]</scope>
    <source>
        <strain evidence="2">CGMCC 1.10121</strain>
    </source>
</reference>
<evidence type="ECO:0000313" key="2">
    <source>
        <dbReference type="Proteomes" id="UP000199126"/>
    </source>
</evidence>
<proteinExistence type="predicted"/>
<dbReference type="EMBL" id="FODV01000009">
    <property type="protein sequence ID" value="SEO97198.1"/>
    <property type="molecule type" value="Genomic_DNA"/>
</dbReference>
<dbReference type="Proteomes" id="UP000199126">
    <property type="component" value="Unassembled WGS sequence"/>
</dbReference>
<sequence length="256" mass="27545">MRTSVLVRAVARKQVILLTRYPLNTASQLVGLYIFFALLFFGGRAVGGAAVSDSLGGLIVGFFLFTMSVTAYAGLSWAITREAQWGTLEQLYMSPYGFGRVMAVRVGVNLLVSLVYGGFILASMLLTTGRSLAVDPLTVVPVVVFTLGSAVGVGFVFGGLALVYKRIENVFQLVQFAFILLIAAPVEAYPFLRLLPLAQGGHLLQRAMQGGVRLWEFAPVDLAVLVATAVGYTVVGYVAFRHASDKARRDGVLGHY</sequence>
<dbReference type="RefSeq" id="WP_089825763.1">
    <property type="nucleotide sequence ID" value="NZ_FODV01000009.1"/>
</dbReference>
<evidence type="ECO:0000313" key="1">
    <source>
        <dbReference type="EMBL" id="SEO97198.1"/>
    </source>
</evidence>
<dbReference type="InterPro" id="IPR051784">
    <property type="entry name" value="Nod_factor_ABC_transporter"/>
</dbReference>
<dbReference type="PANTHER" id="PTHR43229">
    <property type="entry name" value="NODULATION PROTEIN J"/>
    <property type="match status" value="1"/>
</dbReference>
<accession>A0A1H8U3G8</accession>
<gene>
    <name evidence="1" type="ORF">SAMN04487948_10978</name>
</gene>
<dbReference type="OrthoDB" id="312397at2157"/>
<dbReference type="PANTHER" id="PTHR43229:SF6">
    <property type="entry name" value="ABC-TYPE MULTIDRUG TRANSPORT SYSTEM, PERMEASE COMPONENT"/>
    <property type="match status" value="1"/>
</dbReference>
<name>A0A1H8U3G8_9EURY</name>
<keyword evidence="2" id="KW-1185">Reference proteome</keyword>
<dbReference type="AlphaFoldDB" id="A0A1H8U3G8"/>